<comment type="caution">
    <text evidence="2">The sequence shown here is derived from an EMBL/GenBank/DDBJ whole genome shotgun (WGS) entry which is preliminary data.</text>
</comment>
<dbReference type="SUPFAM" id="SSF54495">
    <property type="entry name" value="UBC-like"/>
    <property type="match status" value="1"/>
</dbReference>
<dbReference type="Proteomes" id="UP000179807">
    <property type="component" value="Unassembled WGS sequence"/>
</dbReference>
<name>A0A1J4KKJ8_9EUKA</name>
<dbReference type="EMBL" id="MLAK01000578">
    <property type="protein sequence ID" value="OHT11833.1"/>
    <property type="molecule type" value="Genomic_DNA"/>
</dbReference>
<dbReference type="GeneID" id="94835002"/>
<proteinExistence type="predicted"/>
<protein>
    <submittedName>
        <fullName evidence="2">Uncharacterized protein</fullName>
    </submittedName>
</protein>
<dbReference type="RefSeq" id="XP_068364969.1">
    <property type="nucleotide sequence ID" value="XM_068500298.1"/>
</dbReference>
<accession>A0A1J4KKJ8</accession>
<gene>
    <name evidence="2" type="ORF">TRFO_18632</name>
</gene>
<feature type="coiled-coil region" evidence="1">
    <location>
        <begin position="185"/>
        <end position="212"/>
    </location>
</feature>
<reference evidence="2" key="1">
    <citation type="submission" date="2016-10" db="EMBL/GenBank/DDBJ databases">
        <authorList>
            <person name="Benchimol M."/>
            <person name="Almeida L.G."/>
            <person name="Vasconcelos A.T."/>
            <person name="Perreira-Neves A."/>
            <person name="Rosa I.A."/>
            <person name="Tasca T."/>
            <person name="Bogo M.R."/>
            <person name="de Souza W."/>
        </authorList>
    </citation>
    <scope>NUCLEOTIDE SEQUENCE [LARGE SCALE GENOMIC DNA]</scope>
    <source>
        <strain evidence="2">K</strain>
    </source>
</reference>
<evidence type="ECO:0000313" key="3">
    <source>
        <dbReference type="Proteomes" id="UP000179807"/>
    </source>
</evidence>
<dbReference type="AlphaFoldDB" id="A0A1J4KKJ8"/>
<dbReference type="InterPro" id="IPR016135">
    <property type="entry name" value="UBQ-conjugating_enzyme/RWD"/>
</dbReference>
<keyword evidence="3" id="KW-1185">Reference proteome</keyword>
<evidence type="ECO:0000313" key="2">
    <source>
        <dbReference type="EMBL" id="OHT11833.1"/>
    </source>
</evidence>
<evidence type="ECO:0000256" key="1">
    <source>
        <dbReference type="SAM" id="Coils"/>
    </source>
</evidence>
<dbReference type="VEuPathDB" id="TrichDB:TRFO_18632"/>
<keyword evidence="1" id="KW-0175">Coiled coil</keyword>
<sequence>MNYNLNKILGQYHYAKRDYPNLNQVNSYEYTIVFSNPAHVFQIFLNPDYPQSPPQVKLNGQQIQIPLTNPWSPTIQIKHLLEHLDVFQNLLTGKQFSFSQSEFDVFNEGSDSSEPEKNIDDLATIQDAKNQLALLRKKIPTANEETQKYFHQITSNVNQLNDYYHKIIFLQGKVYGPEKNFDAMRKAKDKKIAQIRQEIPQLNSETEDIQKKFDQGELQNDAYLKQLMSSLKKQYYAETLADSLEMMDF</sequence>
<organism evidence="2 3">
    <name type="scientific">Tritrichomonas foetus</name>
    <dbReference type="NCBI Taxonomy" id="1144522"/>
    <lineage>
        <taxon>Eukaryota</taxon>
        <taxon>Metamonada</taxon>
        <taxon>Parabasalia</taxon>
        <taxon>Tritrichomonadida</taxon>
        <taxon>Tritrichomonadidae</taxon>
        <taxon>Tritrichomonas</taxon>
    </lineage>
</organism>